<gene>
    <name evidence="3" type="primary">pgaB</name>
    <name evidence="3" type="ORF">CJP73_07345</name>
</gene>
<feature type="domain" description="NodB homology" evidence="2">
    <location>
        <begin position="114"/>
        <end position="356"/>
    </location>
</feature>
<dbReference type="OrthoDB" id="9814639at2"/>
<evidence type="ECO:0000256" key="1">
    <source>
        <dbReference type="ARBA" id="ARBA00022729"/>
    </source>
</evidence>
<reference evidence="3 4" key="1">
    <citation type="submission" date="2017-08" db="EMBL/GenBank/DDBJ databases">
        <title>Pusillimonas indicus sp. nov., a member of the family Alcaligenaceae isolated from surface seawater.</title>
        <authorList>
            <person name="Li J."/>
        </authorList>
    </citation>
    <scope>NUCLEOTIDE SEQUENCE [LARGE SCALE GENOMIC DNA]</scope>
    <source>
        <strain evidence="3 4">L52-1-41</strain>
    </source>
</reference>
<proteinExistence type="predicted"/>
<dbReference type="Pfam" id="PF01522">
    <property type="entry name" value="Polysacc_deac_1"/>
    <property type="match status" value="1"/>
</dbReference>
<dbReference type="NCBIfam" id="TIGR03938">
    <property type="entry name" value="deacetyl_PgaB"/>
    <property type="match status" value="1"/>
</dbReference>
<dbReference type="Proteomes" id="UP000266206">
    <property type="component" value="Unassembled WGS sequence"/>
</dbReference>
<dbReference type="InterPro" id="IPR023854">
    <property type="entry name" value="PGA_deacetylase_PgaB"/>
</dbReference>
<dbReference type="SUPFAM" id="SSF88713">
    <property type="entry name" value="Glycoside hydrolase/deacetylase"/>
    <property type="match status" value="1"/>
</dbReference>
<dbReference type="RefSeq" id="WP_119515960.1">
    <property type="nucleotide sequence ID" value="NZ_NQYH01000004.1"/>
</dbReference>
<protein>
    <submittedName>
        <fullName evidence="3">Poly-beta-1,6-N-acetyl-D-glucosamine N-deacetylase</fullName>
    </submittedName>
</protein>
<organism evidence="3 4">
    <name type="scientific">Neopusillimonas maritima</name>
    <dbReference type="NCBI Taxonomy" id="2026239"/>
    <lineage>
        <taxon>Bacteria</taxon>
        <taxon>Pseudomonadati</taxon>
        <taxon>Pseudomonadota</taxon>
        <taxon>Betaproteobacteria</taxon>
        <taxon>Burkholderiales</taxon>
        <taxon>Alcaligenaceae</taxon>
        <taxon>Neopusillimonas</taxon>
    </lineage>
</organism>
<dbReference type="Gene3D" id="3.20.20.370">
    <property type="entry name" value="Glycoside hydrolase/deacetylase"/>
    <property type="match status" value="1"/>
</dbReference>
<evidence type="ECO:0000259" key="2">
    <source>
        <dbReference type="PROSITE" id="PS51677"/>
    </source>
</evidence>
<name>A0A3A1YUV6_9BURK</name>
<comment type="caution">
    <text evidence="3">The sequence shown here is derived from an EMBL/GenBank/DDBJ whole genome shotgun (WGS) entry which is preliminary data.</text>
</comment>
<dbReference type="PANTHER" id="PTHR34216">
    <property type="match status" value="1"/>
</dbReference>
<dbReference type="InterPro" id="IPR032772">
    <property type="entry name" value="PGA_deacetylase_PgaB_C"/>
</dbReference>
<dbReference type="InterPro" id="IPR002509">
    <property type="entry name" value="NODB_dom"/>
</dbReference>
<dbReference type="Pfam" id="PF14883">
    <property type="entry name" value="GHL13"/>
    <property type="match status" value="1"/>
</dbReference>
<dbReference type="NCBIfam" id="NF011177">
    <property type="entry name" value="PRK14582.1"/>
    <property type="match status" value="1"/>
</dbReference>
<dbReference type="InterPro" id="IPR011330">
    <property type="entry name" value="Glyco_hydro/deAcase_b/a-brl"/>
</dbReference>
<dbReference type="GO" id="GO:0005975">
    <property type="term" value="P:carbohydrate metabolic process"/>
    <property type="evidence" value="ECO:0007669"/>
    <property type="project" value="InterPro"/>
</dbReference>
<dbReference type="Gene3D" id="3.20.20.80">
    <property type="entry name" value="Glycosidases"/>
    <property type="match status" value="1"/>
</dbReference>
<dbReference type="EMBL" id="NQYH01000004">
    <property type="protein sequence ID" value="RIY41335.1"/>
    <property type="molecule type" value="Genomic_DNA"/>
</dbReference>
<accession>A0A3A1YUV6</accession>
<evidence type="ECO:0000313" key="4">
    <source>
        <dbReference type="Proteomes" id="UP000266206"/>
    </source>
</evidence>
<keyword evidence="1" id="KW-0732">Signal</keyword>
<dbReference type="PROSITE" id="PS51257">
    <property type="entry name" value="PROKAR_LIPOPROTEIN"/>
    <property type="match status" value="1"/>
</dbReference>
<dbReference type="GO" id="GO:0043708">
    <property type="term" value="P:cell adhesion involved in biofilm formation"/>
    <property type="evidence" value="ECO:0007669"/>
    <property type="project" value="InterPro"/>
</dbReference>
<dbReference type="PANTHER" id="PTHR34216:SF7">
    <property type="entry name" value="POLY-BETA-1,6-N-ACETYL-D-GLUCOSAMINE N-DEACETYLASE"/>
    <property type="match status" value="1"/>
</dbReference>
<dbReference type="PROSITE" id="PS51677">
    <property type="entry name" value="NODB"/>
    <property type="match status" value="1"/>
</dbReference>
<sequence>MNLLKRLDAFRFLLWALAFFGLVALSACQLSARTQFTPPSERPTSVMDTDWPQRELLTLAYHDVEDGPPDQTFLSVSTDQLINQLAWLRENGYEAVSIDQVLAAHNGQKPLPEKPVLLTFDDGYQSFYSRVYPILKAYQWPAVLAPVGSWVDTPPGGKVDFGGLPVNRDRFLNWKEITEMSASGLIEIAAHTNDLHFGTPANPQGNKQPAASSYRFNAQTKTYETPGQYRQRLSNDAKTIANKIENATGKPPRVWVWPYGSAGGTALEILADQGYSVAMTLENGTGVVNELMNMPRMLLANAPGLGDFASQALRVDQPDLIRVAHIDLDYLYDPDPAQMDRNLGLLVQRIANMEITTVFLQAYADPVGDGLVKSLYFPNRWLPVRADIFNRVAWQLRNRAKVKVYAWMPVLSFDLAPELDRVTRWTPGAPQTSALPDPKQYRRLSPFDPRARQQIIEIYEDLARHAHFDGILFHDDALLSDFEDASPSALKAYRQAGLPDNIAALREDPALMQRWTRFKTEALNDFTVALADRVQAVRGPQIKTARNIFAMPILDPESEAWFAQNLDDFLDLYDYTAPMAMPYMEGIPPEQAKAWLTKLVNEVAKRPGALERTVFEIQARDWSKPDSPFIDGTIMAGWLETLQLAGAKHFGYYPDDFIANHPPLSEIRPAISAAWYPYP</sequence>
<dbReference type="AlphaFoldDB" id="A0A3A1YUV6"/>
<evidence type="ECO:0000313" key="3">
    <source>
        <dbReference type="EMBL" id="RIY41335.1"/>
    </source>
</evidence>
<dbReference type="InterPro" id="IPR051398">
    <property type="entry name" value="Polysacch_Deacetylase"/>
</dbReference>
<dbReference type="GO" id="GO:0016810">
    <property type="term" value="F:hydrolase activity, acting on carbon-nitrogen (but not peptide) bonds"/>
    <property type="evidence" value="ECO:0007669"/>
    <property type="project" value="InterPro"/>
</dbReference>